<comment type="caution">
    <text evidence="1">The sequence shown here is derived from an EMBL/GenBank/DDBJ whole genome shotgun (WGS) entry which is preliminary data.</text>
</comment>
<dbReference type="AlphaFoldDB" id="A0A225VTP5"/>
<gene>
    <name evidence="1" type="ORF">PHMEG_00019628</name>
</gene>
<sequence>MVLEDGISPMLRPMHKSVNVTAGGFDHATAVKAVEEGYDNTIAIGRDFITTPDIVERLKEDNPLNDYNTKTFCPREWTHSTG</sequence>
<dbReference type="STRING" id="4795.A0A225VTP5"/>
<keyword evidence="2" id="KW-1185">Reference proteome</keyword>
<dbReference type="GO" id="GO:0010181">
    <property type="term" value="F:FMN binding"/>
    <property type="evidence" value="ECO:0007669"/>
    <property type="project" value="InterPro"/>
</dbReference>
<protein>
    <submittedName>
        <fullName evidence="1">12-oxophytodienoate reductase</fullName>
    </submittedName>
</protein>
<accession>A0A225VTP5</accession>
<dbReference type="GO" id="GO:0016491">
    <property type="term" value="F:oxidoreductase activity"/>
    <property type="evidence" value="ECO:0007669"/>
    <property type="project" value="InterPro"/>
</dbReference>
<dbReference type="OrthoDB" id="115377at2759"/>
<dbReference type="EMBL" id="NBNE01003351">
    <property type="protein sequence ID" value="OWZ07910.1"/>
    <property type="molecule type" value="Genomic_DNA"/>
</dbReference>
<dbReference type="Gene3D" id="3.20.20.70">
    <property type="entry name" value="Aldolase class I"/>
    <property type="match status" value="1"/>
</dbReference>
<name>A0A225VTP5_9STRA</name>
<dbReference type="SUPFAM" id="SSF51395">
    <property type="entry name" value="FMN-linked oxidoreductases"/>
    <property type="match status" value="1"/>
</dbReference>
<reference evidence="2" key="1">
    <citation type="submission" date="2017-03" db="EMBL/GenBank/DDBJ databases">
        <title>Phytopthora megakarya and P. palmivora, two closely related causual agents of cacao black pod achieved similar genome size and gene model numbers by different mechanisms.</title>
        <authorList>
            <person name="Ali S."/>
            <person name="Shao J."/>
            <person name="Larry D.J."/>
            <person name="Kronmiller B."/>
            <person name="Shen D."/>
            <person name="Strem M.D."/>
            <person name="Melnick R.L."/>
            <person name="Guiltinan M.J."/>
            <person name="Tyler B.M."/>
            <person name="Meinhardt L.W."/>
            <person name="Bailey B.A."/>
        </authorList>
    </citation>
    <scope>NUCLEOTIDE SEQUENCE [LARGE SCALE GENOMIC DNA]</scope>
    <source>
        <strain evidence="2">zdho120</strain>
    </source>
</reference>
<organism evidence="1 2">
    <name type="scientific">Phytophthora megakarya</name>
    <dbReference type="NCBI Taxonomy" id="4795"/>
    <lineage>
        <taxon>Eukaryota</taxon>
        <taxon>Sar</taxon>
        <taxon>Stramenopiles</taxon>
        <taxon>Oomycota</taxon>
        <taxon>Peronosporomycetes</taxon>
        <taxon>Peronosporales</taxon>
        <taxon>Peronosporaceae</taxon>
        <taxon>Phytophthora</taxon>
    </lineage>
</organism>
<dbReference type="InterPro" id="IPR013785">
    <property type="entry name" value="Aldolase_TIM"/>
</dbReference>
<dbReference type="InterPro" id="IPR045247">
    <property type="entry name" value="Oye-like"/>
</dbReference>
<proteinExistence type="predicted"/>
<dbReference type="PANTHER" id="PTHR22893">
    <property type="entry name" value="NADH OXIDOREDUCTASE-RELATED"/>
    <property type="match status" value="1"/>
</dbReference>
<dbReference type="PANTHER" id="PTHR22893:SF91">
    <property type="entry name" value="NADPH DEHYDROGENASE 2-RELATED"/>
    <property type="match status" value="1"/>
</dbReference>
<evidence type="ECO:0000313" key="2">
    <source>
        <dbReference type="Proteomes" id="UP000198211"/>
    </source>
</evidence>
<dbReference type="Proteomes" id="UP000198211">
    <property type="component" value="Unassembled WGS sequence"/>
</dbReference>
<evidence type="ECO:0000313" key="1">
    <source>
        <dbReference type="EMBL" id="OWZ07910.1"/>
    </source>
</evidence>